<name>A0ABQ0F2R3_APOSI</name>
<dbReference type="EMBL" id="BAAFST010000008">
    <property type="protein sequence ID" value="GAB1293578.1"/>
    <property type="molecule type" value="Genomic_DNA"/>
</dbReference>
<feature type="region of interest" description="Disordered" evidence="1">
    <location>
        <begin position="1"/>
        <end position="46"/>
    </location>
</feature>
<evidence type="ECO:0000256" key="1">
    <source>
        <dbReference type="SAM" id="MobiDB-lite"/>
    </source>
</evidence>
<accession>A0ABQ0F2R3</accession>
<organism evidence="2 3">
    <name type="scientific">Apodemus speciosus</name>
    <name type="common">Large Japanese field mouse</name>
    <dbReference type="NCBI Taxonomy" id="105296"/>
    <lineage>
        <taxon>Eukaryota</taxon>
        <taxon>Metazoa</taxon>
        <taxon>Chordata</taxon>
        <taxon>Craniata</taxon>
        <taxon>Vertebrata</taxon>
        <taxon>Euteleostomi</taxon>
        <taxon>Mammalia</taxon>
        <taxon>Eutheria</taxon>
        <taxon>Euarchontoglires</taxon>
        <taxon>Glires</taxon>
        <taxon>Rodentia</taxon>
        <taxon>Myomorpha</taxon>
        <taxon>Muroidea</taxon>
        <taxon>Muridae</taxon>
        <taxon>Murinae</taxon>
        <taxon>Apodemus</taxon>
    </lineage>
</organism>
<keyword evidence="3" id="KW-1185">Reference proteome</keyword>
<reference evidence="2 3" key="1">
    <citation type="submission" date="2024-08" db="EMBL/GenBank/DDBJ databases">
        <title>The draft genome of Apodemus speciosus.</title>
        <authorList>
            <person name="Nabeshima K."/>
            <person name="Suzuki S."/>
            <person name="Onuma M."/>
        </authorList>
    </citation>
    <scope>NUCLEOTIDE SEQUENCE [LARGE SCALE GENOMIC DNA]</scope>
    <source>
        <strain evidence="2">IB14-021</strain>
    </source>
</reference>
<dbReference type="Proteomes" id="UP001623349">
    <property type="component" value="Unassembled WGS sequence"/>
</dbReference>
<gene>
    <name evidence="2" type="ORF">APTSU1_000881000</name>
</gene>
<protein>
    <submittedName>
        <fullName evidence="2">Uncharacterized protein</fullName>
    </submittedName>
</protein>
<sequence length="46" mass="4949">MGSLRRADRDPTPTRFRDPAKRQTEGSEPLGDASAATESQKSSLAC</sequence>
<feature type="compositionally biased region" description="Polar residues" evidence="1">
    <location>
        <begin position="36"/>
        <end position="46"/>
    </location>
</feature>
<proteinExistence type="predicted"/>
<feature type="compositionally biased region" description="Basic and acidic residues" evidence="1">
    <location>
        <begin position="1"/>
        <end position="25"/>
    </location>
</feature>
<comment type="caution">
    <text evidence="2">The sequence shown here is derived from an EMBL/GenBank/DDBJ whole genome shotgun (WGS) entry which is preliminary data.</text>
</comment>
<evidence type="ECO:0000313" key="2">
    <source>
        <dbReference type="EMBL" id="GAB1293578.1"/>
    </source>
</evidence>
<evidence type="ECO:0000313" key="3">
    <source>
        <dbReference type="Proteomes" id="UP001623349"/>
    </source>
</evidence>